<dbReference type="GO" id="GO:0016881">
    <property type="term" value="F:acid-amino acid ligase activity"/>
    <property type="evidence" value="ECO:0007669"/>
    <property type="project" value="InterPro"/>
</dbReference>
<evidence type="ECO:0000313" key="3">
    <source>
        <dbReference type="Proteomes" id="UP001244490"/>
    </source>
</evidence>
<dbReference type="InterPro" id="IPR050061">
    <property type="entry name" value="MurCDEF_pg_biosynth"/>
</dbReference>
<dbReference type="Gene3D" id="3.40.1190.10">
    <property type="entry name" value="Mur-like, catalytic domain"/>
    <property type="match status" value="1"/>
</dbReference>
<dbReference type="InterPro" id="IPR036565">
    <property type="entry name" value="Mur-like_cat_sf"/>
</dbReference>
<feature type="non-terminal residue" evidence="2">
    <location>
        <position position="78"/>
    </location>
</feature>
<name>A0AAW8AL42_KLEPN</name>
<reference evidence="2" key="1">
    <citation type="submission" date="2023-07" db="EMBL/GenBank/DDBJ databases">
        <authorList>
            <person name="Peng Z."/>
        </authorList>
    </citation>
    <scope>NUCLEOTIDE SEQUENCE</scope>
    <source>
        <strain evidence="2">KP219</strain>
    </source>
</reference>
<evidence type="ECO:0000259" key="1">
    <source>
        <dbReference type="Pfam" id="PF08245"/>
    </source>
</evidence>
<dbReference type="PANTHER" id="PTHR43445">
    <property type="entry name" value="UDP-N-ACETYLMURAMATE--L-ALANINE LIGASE-RELATED"/>
    <property type="match status" value="1"/>
</dbReference>
<dbReference type="GO" id="GO:0005524">
    <property type="term" value="F:ATP binding"/>
    <property type="evidence" value="ECO:0007669"/>
    <property type="project" value="InterPro"/>
</dbReference>
<dbReference type="SUPFAM" id="SSF53623">
    <property type="entry name" value="MurD-like peptide ligases, catalytic domain"/>
    <property type="match status" value="1"/>
</dbReference>
<dbReference type="Pfam" id="PF08245">
    <property type="entry name" value="Mur_ligase_M"/>
    <property type="match status" value="1"/>
</dbReference>
<dbReference type="AlphaFoldDB" id="A0AAW8AL42"/>
<sequence>GGGQGLGRPAALPAAGANARLGQGEFIVVEADESDASFLKLSPVLSVVTNIDEDHMDTYGHSVERLHGAFVEFLHRMP</sequence>
<dbReference type="Proteomes" id="UP001244490">
    <property type="component" value="Unassembled WGS sequence"/>
</dbReference>
<keyword evidence="2" id="KW-0436">Ligase</keyword>
<evidence type="ECO:0000313" key="2">
    <source>
        <dbReference type="EMBL" id="MDP0971943.1"/>
    </source>
</evidence>
<dbReference type="EMBL" id="JAUUIA010001445">
    <property type="protein sequence ID" value="MDP0971943.1"/>
    <property type="molecule type" value="Genomic_DNA"/>
</dbReference>
<gene>
    <name evidence="2" type="ORF">Q6294_33960</name>
</gene>
<feature type="domain" description="Mur ligase central" evidence="1">
    <location>
        <begin position="11"/>
        <end position="77"/>
    </location>
</feature>
<accession>A0AAW8AL42</accession>
<feature type="non-terminal residue" evidence="2">
    <location>
        <position position="1"/>
    </location>
</feature>
<organism evidence="2 3">
    <name type="scientific">Klebsiella pneumoniae</name>
    <dbReference type="NCBI Taxonomy" id="573"/>
    <lineage>
        <taxon>Bacteria</taxon>
        <taxon>Pseudomonadati</taxon>
        <taxon>Pseudomonadota</taxon>
        <taxon>Gammaproteobacteria</taxon>
        <taxon>Enterobacterales</taxon>
        <taxon>Enterobacteriaceae</taxon>
        <taxon>Klebsiella/Raoultella group</taxon>
        <taxon>Klebsiella</taxon>
        <taxon>Klebsiella pneumoniae complex</taxon>
    </lineage>
</organism>
<comment type="caution">
    <text evidence="2">The sequence shown here is derived from an EMBL/GenBank/DDBJ whole genome shotgun (WGS) entry which is preliminary data.</text>
</comment>
<dbReference type="InterPro" id="IPR013221">
    <property type="entry name" value="Mur_ligase_cen"/>
</dbReference>
<protein>
    <submittedName>
        <fullName evidence="2">Mur ligase family protein</fullName>
    </submittedName>
</protein>
<proteinExistence type="predicted"/>
<dbReference type="PANTHER" id="PTHR43445:SF3">
    <property type="entry name" value="UDP-N-ACETYLMURAMATE--L-ALANINE LIGASE"/>
    <property type="match status" value="1"/>
</dbReference>